<dbReference type="EMBL" id="GBRH01194105">
    <property type="protein sequence ID" value="JAE03791.1"/>
    <property type="molecule type" value="Transcribed_RNA"/>
</dbReference>
<dbReference type="AlphaFoldDB" id="A0A0A9F0X4"/>
<organism evidence="1">
    <name type="scientific">Arundo donax</name>
    <name type="common">Giant reed</name>
    <name type="synonym">Donax arundinaceus</name>
    <dbReference type="NCBI Taxonomy" id="35708"/>
    <lineage>
        <taxon>Eukaryota</taxon>
        <taxon>Viridiplantae</taxon>
        <taxon>Streptophyta</taxon>
        <taxon>Embryophyta</taxon>
        <taxon>Tracheophyta</taxon>
        <taxon>Spermatophyta</taxon>
        <taxon>Magnoliopsida</taxon>
        <taxon>Liliopsida</taxon>
        <taxon>Poales</taxon>
        <taxon>Poaceae</taxon>
        <taxon>PACMAD clade</taxon>
        <taxon>Arundinoideae</taxon>
        <taxon>Arundineae</taxon>
        <taxon>Arundo</taxon>
    </lineage>
</organism>
<protein>
    <submittedName>
        <fullName evidence="1">Gpm274</fullName>
    </submittedName>
</protein>
<reference evidence="1" key="1">
    <citation type="submission" date="2014-09" db="EMBL/GenBank/DDBJ databases">
        <authorList>
            <person name="Magalhaes I.L.F."/>
            <person name="Oliveira U."/>
            <person name="Santos F.R."/>
            <person name="Vidigal T.H.D.A."/>
            <person name="Brescovit A.D."/>
            <person name="Santos A.J."/>
        </authorList>
    </citation>
    <scope>NUCLEOTIDE SEQUENCE</scope>
    <source>
        <tissue evidence="1">Shoot tissue taken approximately 20 cm above the soil surface</tissue>
    </source>
</reference>
<name>A0A0A9F0X4_ARUDO</name>
<evidence type="ECO:0000313" key="1">
    <source>
        <dbReference type="EMBL" id="JAE03791.1"/>
    </source>
</evidence>
<accession>A0A0A9F0X4</accession>
<proteinExistence type="predicted"/>
<sequence>MLPAMSAGFSDPGLAAGFTFSAAPHLGSGMAVGNCVEQLACEEAIRLLRGSGRHHRVGWNGRSSASRGRLF</sequence>
<reference evidence="1" key="2">
    <citation type="journal article" date="2015" name="Data Brief">
        <title>Shoot transcriptome of the giant reed, Arundo donax.</title>
        <authorList>
            <person name="Barrero R.A."/>
            <person name="Guerrero F.D."/>
            <person name="Moolhuijzen P."/>
            <person name="Goolsby J.A."/>
            <person name="Tidwell J."/>
            <person name="Bellgard S.E."/>
            <person name="Bellgard M.I."/>
        </authorList>
    </citation>
    <scope>NUCLEOTIDE SEQUENCE</scope>
    <source>
        <tissue evidence="1">Shoot tissue taken approximately 20 cm above the soil surface</tissue>
    </source>
</reference>